<comment type="caution">
    <text evidence="2">The sequence shown here is derived from an EMBL/GenBank/DDBJ whole genome shotgun (WGS) entry which is preliminary data.</text>
</comment>
<evidence type="ECO:0000256" key="1">
    <source>
        <dbReference type="SAM" id="Phobius"/>
    </source>
</evidence>
<keyword evidence="1" id="KW-1133">Transmembrane helix</keyword>
<evidence type="ECO:0000313" key="3">
    <source>
        <dbReference type="Proteomes" id="UP001174196"/>
    </source>
</evidence>
<feature type="transmembrane region" description="Helical" evidence="1">
    <location>
        <begin position="31"/>
        <end position="51"/>
    </location>
</feature>
<dbReference type="EMBL" id="JANRHH010000055">
    <property type="protein sequence ID" value="MDN4595391.1"/>
    <property type="molecule type" value="Genomic_DNA"/>
</dbReference>
<gene>
    <name evidence="2" type="ORF">NWF35_16125</name>
</gene>
<keyword evidence="3" id="KW-1185">Reference proteome</keyword>
<evidence type="ECO:0000313" key="2">
    <source>
        <dbReference type="EMBL" id="MDN4595391.1"/>
    </source>
</evidence>
<dbReference type="Proteomes" id="UP001174196">
    <property type="component" value="Unassembled WGS sequence"/>
</dbReference>
<organism evidence="2 3">
    <name type="scientific">Polycladomyces subterraneus</name>
    <dbReference type="NCBI Taxonomy" id="1016997"/>
    <lineage>
        <taxon>Bacteria</taxon>
        <taxon>Bacillati</taxon>
        <taxon>Bacillota</taxon>
        <taxon>Bacilli</taxon>
        <taxon>Bacillales</taxon>
        <taxon>Thermoactinomycetaceae</taxon>
        <taxon>Polycladomyces</taxon>
    </lineage>
</organism>
<proteinExistence type="predicted"/>
<keyword evidence="1" id="KW-0812">Transmembrane</keyword>
<sequence>MEYKNVFVPDDMVLHKTDTFLDSFIIQGANWSFGSFAAVYYDVGMGALNWAKKLLTTRKPKRYAQPMGSR</sequence>
<accession>A0ABT8IRG0</accession>
<name>A0ABT8IRG0_9BACL</name>
<reference evidence="2" key="1">
    <citation type="submission" date="2022-08" db="EMBL/GenBank/DDBJ databases">
        <title>Polycladomyces zharkentsis sp. nov., a novel thermophilic CMC and starch-degrading bacterium isolated from a geothermal spring in Kazakhstan.</title>
        <authorList>
            <person name="Mashzhan A."/>
            <person name="Kistaubaeva A."/>
            <person name="Javier-Lopez R."/>
            <person name="Birkeland N.-K."/>
        </authorList>
    </citation>
    <scope>NUCLEOTIDE SEQUENCE</scope>
    <source>
        <strain evidence="2">KSR 13</strain>
    </source>
</reference>
<protein>
    <submittedName>
        <fullName evidence="2">Uncharacterized protein</fullName>
    </submittedName>
</protein>
<keyword evidence="1" id="KW-0472">Membrane</keyword>